<feature type="compositionally biased region" description="Low complexity" evidence="3">
    <location>
        <begin position="158"/>
        <end position="171"/>
    </location>
</feature>
<evidence type="ECO:0000256" key="4">
    <source>
        <dbReference type="SAM" id="SignalP"/>
    </source>
</evidence>
<feature type="region of interest" description="Disordered" evidence="3">
    <location>
        <begin position="713"/>
        <end position="747"/>
    </location>
</feature>
<feature type="region of interest" description="Disordered" evidence="3">
    <location>
        <begin position="89"/>
        <end position="140"/>
    </location>
</feature>
<dbReference type="HOGENOM" id="CLU_008222_0_0_1"/>
<dbReference type="InterPro" id="IPR023606">
    <property type="entry name" value="CoA-Trfase_III_dom_1_sf"/>
</dbReference>
<feature type="region of interest" description="Disordered" evidence="3">
    <location>
        <begin position="1090"/>
        <end position="1112"/>
    </location>
</feature>
<dbReference type="GO" id="GO:0006355">
    <property type="term" value="P:regulation of DNA-templated transcription"/>
    <property type="evidence" value="ECO:0007669"/>
    <property type="project" value="InterPro"/>
</dbReference>
<dbReference type="InterPro" id="IPR038635">
    <property type="entry name" value="CCR4-NOT_su2/3/5_C_sf"/>
</dbReference>
<dbReference type="SUPFAM" id="SSF89796">
    <property type="entry name" value="CoA-transferase family III (CaiB/BaiF)"/>
    <property type="match status" value="1"/>
</dbReference>
<feature type="compositionally biased region" description="Polar residues" evidence="3">
    <location>
        <begin position="186"/>
        <end position="209"/>
    </location>
</feature>
<evidence type="ECO:0000256" key="2">
    <source>
        <dbReference type="ARBA" id="ARBA00022679"/>
    </source>
</evidence>
<dbReference type="OrthoDB" id="5863171at2759"/>
<name>G7DWV4_MIXOS</name>
<dbReference type="PANTHER" id="PTHR48207">
    <property type="entry name" value="SUCCINATE--HYDROXYMETHYLGLUTARATE COA-TRANSFERASE"/>
    <property type="match status" value="1"/>
</dbReference>
<feature type="compositionally biased region" description="Polar residues" evidence="3">
    <location>
        <begin position="1092"/>
        <end position="1102"/>
    </location>
</feature>
<gene>
    <name evidence="6" type="primary">Mo01706</name>
    <name evidence="6" type="ORF">E5Q_01706</name>
</gene>
<dbReference type="InterPro" id="IPR003673">
    <property type="entry name" value="CoA-Trfase_fam_III"/>
</dbReference>
<dbReference type="eggNOG" id="KOG3957">
    <property type="taxonomic scope" value="Eukaryota"/>
</dbReference>
<feature type="compositionally biased region" description="Basic residues" evidence="3">
    <location>
        <begin position="175"/>
        <end position="185"/>
    </location>
</feature>
<feature type="compositionally biased region" description="Basic and acidic residues" evidence="3">
    <location>
        <begin position="731"/>
        <end position="742"/>
    </location>
</feature>
<feature type="chain" id="PRO_5003492405" description="NOT2/NOT3/NOT5 C-terminal domain-containing protein" evidence="4">
    <location>
        <begin position="27"/>
        <end position="1173"/>
    </location>
</feature>
<comment type="similarity">
    <text evidence="1">Belongs to the CoA-transferase III family.</text>
</comment>
<reference evidence="6 7" key="1">
    <citation type="journal article" date="2011" name="J. Gen. Appl. Microbiol.">
        <title>Draft genome sequencing of the enigmatic basidiomycete Mixia osmundae.</title>
        <authorList>
            <person name="Nishida H."/>
            <person name="Nagatsuka Y."/>
            <person name="Sugiyama J."/>
        </authorList>
    </citation>
    <scope>NUCLEOTIDE SEQUENCE [LARGE SCALE GENOMIC DNA]</scope>
    <source>
        <strain evidence="7">CBS 9802 / IAM 14324 / JCM 22182 / KY 12970</strain>
    </source>
</reference>
<feature type="signal peptide" evidence="4">
    <location>
        <begin position="1"/>
        <end position="26"/>
    </location>
</feature>
<keyword evidence="4" id="KW-0732">Signal</keyword>
<dbReference type="Pfam" id="PF04153">
    <property type="entry name" value="NOT2_3_5_C"/>
    <property type="match status" value="1"/>
</dbReference>
<evidence type="ECO:0000256" key="1">
    <source>
        <dbReference type="ARBA" id="ARBA00008383"/>
    </source>
</evidence>
<dbReference type="InParanoid" id="G7DWV4"/>
<sequence length="1173" mass="125830">MPRQRTQAGQRSVVLVTVCRVSAALASSPAREIEVGQRGCKRLVRSAEAQAECNLSLDIDTGALSSVVRHPAEQDRTAISDVEKLSSELQQTRLAGSSSASSSPSLPGEAKLQCKPRRGENDFPALGAPGSGHPNSLSANSNLFGQGNLFGSAPTGASAGTSGAVGGSYASQAGQHHHHQQHHHFTGSNGINAFRRTSATTGQPATDFSVTPDDFPALDGASNPLPPPPGLGNISSLSNAPGLGTGMSSSQQQQQEQANVAAALARRQNSHSSVAAAAAASYLNTANHGVRTLSGTLGSLSSEDAKRNYATKLANAQASQQQQQHSQQPWSLAPQPSPLNANAPGNPYGQLTNGANHNHAQQTQSRSPSQTLNSTATSGPRPISGAQAAATLAANASRQTSLASQPAMTAIEALPQTPAQQVLLSPADRFGLKGLLQIIRSNDPDVSLLSLGTDLSKLGLDLNQKDNLYPTFVSPWSETDQHPGLHIEPEFHLPACYNVQPPPAQSKLGVYSDETLFFIFYTSPRDVMQEFAAQELYKHNWRYHKELRLWLTKETGTEPTQKTATFERGSYVFFDPSSWERVKKEFVLVYEQLEVQTPHWPRNAMYEAMDASKGKWVYCRYAMPVSKSVLIAQILRQRLAYRQLSTAAAHAAQSAPGRGGIEPPLKGLRIVDLTRVLAGPYSTMLLADLGADVIKIEHPTRGDDTRAWYPPFAPSTGAKAHPAPPALAQDGSEKVSTTKDDSQADWSNLPPESAYFLSVNRGKRSLGLNLKTQEGQAIVKELIKKADVLVENYVPGKLAEMGLGYEDCHSINPGIIYASITGYGQTGPFRTAPGYDVMIEAEAGLMHITGEPDRAPVKVGVAITDLTTGLYVHGAIMAALLGRARTGKGAWIDASLFDSQIASLANIGSNYLIAGQEATRQGTAHPSIVPYETFATKDSFIMIGAGNDGQFRILSRLLGQPGWSDEARFKTNGDRVANRAILKDLITRALSAQTTTSWVEAFTGKGIPFAPINNIKGTFEHAQAKARGVVVEVEHARAGRIKQLAPAMYYNGQRMPVNRPPPVLAQHTAEVLAEELGYDVEKIRQLRASKTADASMTPSGQRRGTRMAKPRSALSYHEDIACPYPVVDHVKSKPAVDVILRRLLIFSYSSLALGAWRHRASRTAAGQAMHPSG</sequence>
<dbReference type="eggNOG" id="KOG2151">
    <property type="taxonomic scope" value="Eukaryota"/>
</dbReference>
<proteinExistence type="inferred from homology"/>
<dbReference type="InterPro" id="IPR044855">
    <property type="entry name" value="CoA-Trfase_III_dom3_sf"/>
</dbReference>
<dbReference type="InterPro" id="IPR007282">
    <property type="entry name" value="NOT2/3/5_C"/>
</dbReference>
<dbReference type="GO" id="GO:0000289">
    <property type="term" value="P:nuclear-transcribed mRNA poly(A) tail shortening"/>
    <property type="evidence" value="ECO:0007669"/>
    <property type="project" value="UniProtKB-ARBA"/>
</dbReference>
<organism evidence="6 7">
    <name type="scientific">Mixia osmundae (strain CBS 9802 / IAM 14324 / JCM 22182 / KY 12970)</name>
    <dbReference type="NCBI Taxonomy" id="764103"/>
    <lineage>
        <taxon>Eukaryota</taxon>
        <taxon>Fungi</taxon>
        <taxon>Dikarya</taxon>
        <taxon>Basidiomycota</taxon>
        <taxon>Pucciniomycotina</taxon>
        <taxon>Mixiomycetes</taxon>
        <taxon>Mixiales</taxon>
        <taxon>Mixiaceae</taxon>
        <taxon>Mixia</taxon>
    </lineage>
</organism>
<feature type="compositionally biased region" description="Low complexity" evidence="3">
    <location>
        <begin position="94"/>
        <end position="108"/>
    </location>
</feature>
<dbReference type="STRING" id="764103.G7DWV4"/>
<dbReference type="GO" id="GO:0005739">
    <property type="term" value="C:mitochondrion"/>
    <property type="evidence" value="ECO:0007669"/>
    <property type="project" value="TreeGrafter"/>
</dbReference>
<evidence type="ECO:0000313" key="6">
    <source>
        <dbReference type="EMBL" id="GAA95051.1"/>
    </source>
</evidence>
<dbReference type="Gene3D" id="2.30.30.1020">
    <property type="entry name" value="CCR4-NOT complex subunit 2/3/5, C-terminal domain"/>
    <property type="match status" value="1"/>
</dbReference>
<evidence type="ECO:0000256" key="3">
    <source>
        <dbReference type="SAM" id="MobiDB-lite"/>
    </source>
</evidence>
<feature type="region of interest" description="Disordered" evidence="3">
    <location>
        <begin position="158"/>
        <end position="258"/>
    </location>
</feature>
<dbReference type="FunFam" id="2.30.30.1020:FF:000009">
    <property type="entry name" value="Related to CDC36-transcription factor"/>
    <property type="match status" value="1"/>
</dbReference>
<protein>
    <recommendedName>
        <fullName evidence="5">NOT2/NOT3/NOT5 C-terminal domain-containing protein</fullName>
    </recommendedName>
</protein>
<feature type="compositionally biased region" description="Low complexity" evidence="3">
    <location>
        <begin position="316"/>
        <end position="328"/>
    </location>
</feature>
<feature type="region of interest" description="Disordered" evidence="3">
    <location>
        <begin position="316"/>
        <end position="387"/>
    </location>
</feature>
<keyword evidence="7" id="KW-1185">Reference proteome</keyword>
<evidence type="ECO:0000313" key="7">
    <source>
        <dbReference type="Proteomes" id="UP000009131"/>
    </source>
</evidence>
<evidence type="ECO:0000259" key="5">
    <source>
        <dbReference type="Pfam" id="PF04153"/>
    </source>
</evidence>
<accession>G7DWV4</accession>
<dbReference type="Proteomes" id="UP000009131">
    <property type="component" value="Unassembled WGS sequence"/>
</dbReference>
<dbReference type="PANTHER" id="PTHR48207:SF3">
    <property type="entry name" value="SUCCINATE--HYDROXYMETHYLGLUTARATE COA-TRANSFERASE"/>
    <property type="match status" value="1"/>
</dbReference>
<keyword evidence="2" id="KW-0808">Transferase</keyword>
<dbReference type="GO" id="GO:0047369">
    <property type="term" value="F:succinate-hydroxymethylglutarate CoA-transferase activity"/>
    <property type="evidence" value="ECO:0007669"/>
    <property type="project" value="TreeGrafter"/>
</dbReference>
<dbReference type="InterPro" id="IPR050483">
    <property type="entry name" value="CoA-transferase_III_domain"/>
</dbReference>
<feature type="domain" description="NOT2/NOT3/NOT5 C-terminal" evidence="5">
    <location>
        <begin position="470"/>
        <end position="593"/>
    </location>
</feature>
<dbReference type="EMBL" id="BABT02000054">
    <property type="protein sequence ID" value="GAA95051.1"/>
    <property type="molecule type" value="Genomic_DNA"/>
</dbReference>
<feature type="compositionally biased region" description="Polar residues" evidence="3">
    <location>
        <begin position="349"/>
        <end position="378"/>
    </location>
</feature>
<reference evidence="6 7" key="2">
    <citation type="journal article" date="2012" name="Open Biol.">
        <title>Characteristics of nucleosomes and linker DNA regions on the genome of the basidiomycete Mixia osmundae revealed by mono- and dinucleosome mapping.</title>
        <authorList>
            <person name="Nishida H."/>
            <person name="Kondo S."/>
            <person name="Matsumoto T."/>
            <person name="Suzuki Y."/>
            <person name="Yoshikawa H."/>
            <person name="Taylor T.D."/>
            <person name="Sugiyama J."/>
        </authorList>
    </citation>
    <scope>NUCLEOTIDE SEQUENCE [LARGE SCALE GENOMIC DNA]</scope>
    <source>
        <strain evidence="7">CBS 9802 / IAM 14324 / JCM 22182 / KY 12970</strain>
    </source>
</reference>
<comment type="caution">
    <text evidence="6">The sequence shown here is derived from an EMBL/GenBank/DDBJ whole genome shotgun (WGS) entry which is preliminary data.</text>
</comment>
<dbReference type="GO" id="GO:0030015">
    <property type="term" value="C:CCR4-NOT core complex"/>
    <property type="evidence" value="ECO:0007669"/>
    <property type="project" value="UniProtKB-ARBA"/>
</dbReference>
<dbReference type="Pfam" id="PF02515">
    <property type="entry name" value="CoA_transf_3"/>
    <property type="match status" value="1"/>
</dbReference>
<dbReference type="Gene3D" id="3.30.1540.10">
    <property type="entry name" value="formyl-coa transferase, domain 3"/>
    <property type="match status" value="1"/>
</dbReference>
<dbReference type="AlphaFoldDB" id="G7DWV4"/>
<dbReference type="Gene3D" id="3.40.50.10540">
    <property type="entry name" value="Crotonobetainyl-coa:carnitine coa-transferase, domain 1"/>
    <property type="match status" value="1"/>
</dbReference>